<evidence type="ECO:0000256" key="5">
    <source>
        <dbReference type="ARBA" id="ARBA00022801"/>
    </source>
</evidence>
<comment type="cofactor">
    <cofactor evidence="8">
        <name>Zn(2+)</name>
        <dbReference type="ChEBI" id="CHEBI:29105"/>
    </cofactor>
    <text evidence="8">Binds 1 zinc ion per subunit.</text>
</comment>
<dbReference type="EMBL" id="JABAGO010000029">
    <property type="protein sequence ID" value="NME99483.1"/>
    <property type="molecule type" value="Genomic_DNA"/>
</dbReference>
<comment type="function">
    <text evidence="8">Catalyzes the deamination of adenosine to inosine at the wobble position 34 of tRNA(Arg2).</text>
</comment>
<dbReference type="FunFam" id="3.40.140.10:FF:000005">
    <property type="entry name" value="tRNA-specific adenosine deaminase"/>
    <property type="match status" value="1"/>
</dbReference>
<dbReference type="Gene3D" id="3.40.140.10">
    <property type="entry name" value="Cytidine Deaminase, domain 2"/>
    <property type="match status" value="1"/>
</dbReference>
<evidence type="ECO:0000313" key="10">
    <source>
        <dbReference type="EMBL" id="NME99483.1"/>
    </source>
</evidence>
<evidence type="ECO:0000259" key="9">
    <source>
        <dbReference type="PROSITE" id="PS51747"/>
    </source>
</evidence>
<name>A0A848CUN5_ANEAE</name>
<dbReference type="EC" id="3.5.4.33" evidence="8"/>
<comment type="subunit">
    <text evidence="2 8">Homodimer.</text>
</comment>
<dbReference type="AlphaFoldDB" id="A0A848CUN5"/>
<keyword evidence="3 8" id="KW-0819">tRNA processing</keyword>
<dbReference type="CDD" id="cd01285">
    <property type="entry name" value="nucleoside_deaminase"/>
    <property type="match status" value="1"/>
</dbReference>
<evidence type="ECO:0000256" key="2">
    <source>
        <dbReference type="ARBA" id="ARBA00011738"/>
    </source>
</evidence>
<organism evidence="10 11">
    <name type="scientific">Aneurinibacillus aneurinilyticus</name>
    <name type="common">Bacillus aneurinolyticus</name>
    <dbReference type="NCBI Taxonomy" id="1391"/>
    <lineage>
        <taxon>Bacteria</taxon>
        <taxon>Bacillati</taxon>
        <taxon>Bacillota</taxon>
        <taxon>Bacilli</taxon>
        <taxon>Bacillales</taxon>
        <taxon>Paenibacillaceae</taxon>
        <taxon>Aneurinibacillus group</taxon>
        <taxon>Aneurinibacillus</taxon>
    </lineage>
</organism>
<sequence length="161" mass="17959">MVKNMNDEYYMGLAIEEARKAEALGEVPIGAVIVRDGQVVGRGYNLRETTKDPLAHAELLAIKEASKTMGGWRLIGATLYVTLEPCPMCAGAIVQARLPRIVYGAMDPKAGCAGSLMNLLQEERFNHQVEMMQGVREEECSELLKNFFRSLRERRKKKAAE</sequence>
<feature type="domain" description="CMP/dCMP-type deaminase" evidence="9">
    <location>
        <begin position="5"/>
        <end position="151"/>
    </location>
</feature>
<dbReference type="HAMAP" id="MF_00972">
    <property type="entry name" value="tRNA_aden_deaminase"/>
    <property type="match status" value="1"/>
</dbReference>
<dbReference type="Proteomes" id="UP000561326">
    <property type="component" value="Unassembled WGS sequence"/>
</dbReference>
<dbReference type="PROSITE" id="PS51747">
    <property type="entry name" value="CYT_DCMP_DEAMINASES_2"/>
    <property type="match status" value="1"/>
</dbReference>
<reference evidence="10 11" key="1">
    <citation type="submission" date="2020-04" db="EMBL/GenBank/DDBJ databases">
        <authorList>
            <person name="Hitch T.C.A."/>
            <person name="Wylensek D."/>
            <person name="Clavel T."/>
        </authorList>
    </citation>
    <scope>NUCLEOTIDE SEQUENCE [LARGE SCALE GENOMIC DNA]</scope>
    <source>
        <strain evidence="10 11">WB01_D5_05</strain>
    </source>
</reference>
<evidence type="ECO:0000313" key="11">
    <source>
        <dbReference type="Proteomes" id="UP000561326"/>
    </source>
</evidence>
<evidence type="ECO:0000256" key="1">
    <source>
        <dbReference type="ARBA" id="ARBA00010669"/>
    </source>
</evidence>
<keyword evidence="6 8" id="KW-0862">Zinc</keyword>
<evidence type="ECO:0000256" key="6">
    <source>
        <dbReference type="ARBA" id="ARBA00022833"/>
    </source>
</evidence>
<feature type="binding site" evidence="8">
    <location>
        <position position="56"/>
    </location>
    <ligand>
        <name>Zn(2+)</name>
        <dbReference type="ChEBI" id="CHEBI:29105"/>
        <note>catalytic</note>
    </ligand>
</feature>
<comment type="caution">
    <text evidence="10">The sequence shown here is derived from an EMBL/GenBank/DDBJ whole genome shotgun (WGS) entry which is preliminary data.</text>
</comment>
<gene>
    <name evidence="8 10" type="primary">tadA</name>
    <name evidence="10" type="ORF">HF838_14600</name>
</gene>
<feature type="binding site" evidence="8">
    <location>
        <position position="86"/>
    </location>
    <ligand>
        <name>Zn(2+)</name>
        <dbReference type="ChEBI" id="CHEBI:29105"/>
        <note>catalytic</note>
    </ligand>
</feature>
<dbReference type="InterPro" id="IPR016192">
    <property type="entry name" value="APOBEC/CMP_deaminase_Zn-bd"/>
</dbReference>
<keyword evidence="5 8" id="KW-0378">Hydrolase</keyword>
<protein>
    <recommendedName>
        <fullName evidence="8">tRNA-specific adenosine deaminase</fullName>
        <ecNumber evidence="8">3.5.4.33</ecNumber>
    </recommendedName>
</protein>
<dbReference type="PROSITE" id="PS00903">
    <property type="entry name" value="CYT_DCMP_DEAMINASES_1"/>
    <property type="match status" value="1"/>
</dbReference>
<dbReference type="NCBIfam" id="NF008113">
    <property type="entry name" value="PRK10860.1"/>
    <property type="match status" value="1"/>
</dbReference>
<dbReference type="GO" id="GO:0052717">
    <property type="term" value="F:tRNA-specific adenosine-34 deaminase activity"/>
    <property type="evidence" value="ECO:0007669"/>
    <property type="project" value="UniProtKB-UniRule"/>
</dbReference>
<proteinExistence type="inferred from homology"/>
<evidence type="ECO:0000256" key="4">
    <source>
        <dbReference type="ARBA" id="ARBA00022723"/>
    </source>
</evidence>
<comment type="similarity">
    <text evidence="1">Belongs to the cytidine and deoxycytidylate deaminase family. ADAT2 subfamily.</text>
</comment>
<feature type="binding site" evidence="8">
    <location>
        <position position="89"/>
    </location>
    <ligand>
        <name>Zn(2+)</name>
        <dbReference type="ChEBI" id="CHEBI:29105"/>
        <note>catalytic</note>
    </ligand>
</feature>
<dbReference type="GO" id="GO:0002100">
    <property type="term" value="P:tRNA wobble adenosine to inosine editing"/>
    <property type="evidence" value="ECO:0007669"/>
    <property type="project" value="UniProtKB-UniRule"/>
</dbReference>
<evidence type="ECO:0000256" key="8">
    <source>
        <dbReference type="HAMAP-Rule" id="MF_00972"/>
    </source>
</evidence>
<keyword evidence="4 8" id="KW-0479">Metal-binding</keyword>
<dbReference type="OrthoDB" id="9802676at2"/>
<dbReference type="InterPro" id="IPR016193">
    <property type="entry name" value="Cytidine_deaminase-like"/>
</dbReference>
<dbReference type="SUPFAM" id="SSF53927">
    <property type="entry name" value="Cytidine deaminase-like"/>
    <property type="match status" value="1"/>
</dbReference>
<dbReference type="GO" id="GO:0008270">
    <property type="term" value="F:zinc ion binding"/>
    <property type="evidence" value="ECO:0007669"/>
    <property type="project" value="UniProtKB-UniRule"/>
</dbReference>
<dbReference type="InterPro" id="IPR002125">
    <property type="entry name" value="CMP_dCMP_dom"/>
</dbReference>
<dbReference type="PANTHER" id="PTHR11079:SF202">
    <property type="entry name" value="TRNA-SPECIFIC ADENOSINE DEAMINASE"/>
    <property type="match status" value="1"/>
</dbReference>
<evidence type="ECO:0000256" key="3">
    <source>
        <dbReference type="ARBA" id="ARBA00022694"/>
    </source>
</evidence>
<dbReference type="RefSeq" id="WP_021619684.1">
    <property type="nucleotide sequence ID" value="NZ_JARLVP010000084.1"/>
</dbReference>
<dbReference type="Pfam" id="PF14437">
    <property type="entry name" value="MafB19-deam"/>
    <property type="match status" value="1"/>
</dbReference>
<feature type="active site" description="Proton donor" evidence="8">
    <location>
        <position position="58"/>
    </location>
</feature>
<dbReference type="InterPro" id="IPR028883">
    <property type="entry name" value="tRNA_aden_deaminase"/>
</dbReference>
<accession>A0A848CUN5</accession>
<dbReference type="InterPro" id="IPR058535">
    <property type="entry name" value="MafB19-deam"/>
</dbReference>
<comment type="catalytic activity">
    <reaction evidence="7 8">
        <text>adenosine(34) in tRNA + H2O + H(+) = inosine(34) in tRNA + NH4(+)</text>
        <dbReference type="Rhea" id="RHEA:43168"/>
        <dbReference type="Rhea" id="RHEA-COMP:10373"/>
        <dbReference type="Rhea" id="RHEA-COMP:10374"/>
        <dbReference type="ChEBI" id="CHEBI:15377"/>
        <dbReference type="ChEBI" id="CHEBI:15378"/>
        <dbReference type="ChEBI" id="CHEBI:28938"/>
        <dbReference type="ChEBI" id="CHEBI:74411"/>
        <dbReference type="ChEBI" id="CHEBI:82852"/>
        <dbReference type="EC" id="3.5.4.33"/>
    </reaction>
</comment>
<evidence type="ECO:0000256" key="7">
    <source>
        <dbReference type="ARBA" id="ARBA00048045"/>
    </source>
</evidence>
<dbReference type="PANTHER" id="PTHR11079">
    <property type="entry name" value="CYTOSINE DEAMINASE FAMILY MEMBER"/>
    <property type="match status" value="1"/>
</dbReference>